<gene>
    <name evidence="2" type="ORF">OO7_06184</name>
</gene>
<comment type="caution">
    <text evidence="2">The sequence shown here is derived from an EMBL/GenBank/DDBJ whole genome shotgun (WGS) entry which is preliminary data.</text>
</comment>
<protein>
    <submittedName>
        <fullName evidence="2">Uncharacterized protein</fullName>
    </submittedName>
</protein>
<dbReference type="HOGENOM" id="CLU_2001872_0_0_6"/>
<proteinExistence type="predicted"/>
<dbReference type="AlphaFoldDB" id="K8WLC8"/>
<feature type="transmembrane region" description="Helical" evidence="1">
    <location>
        <begin position="58"/>
        <end position="87"/>
    </location>
</feature>
<keyword evidence="1" id="KW-1133">Transmembrane helix</keyword>
<keyword evidence="1" id="KW-0812">Transmembrane</keyword>
<evidence type="ECO:0000313" key="3">
    <source>
        <dbReference type="Proteomes" id="UP000010290"/>
    </source>
</evidence>
<keyword evidence="1" id="KW-0472">Membrane</keyword>
<keyword evidence="3" id="KW-1185">Reference proteome</keyword>
<dbReference type="EMBL" id="AKKN01000007">
    <property type="protein sequence ID" value="EKT58287.1"/>
    <property type="molecule type" value="Genomic_DNA"/>
</dbReference>
<evidence type="ECO:0000256" key="1">
    <source>
        <dbReference type="SAM" id="Phobius"/>
    </source>
</evidence>
<dbReference type="Proteomes" id="UP000010290">
    <property type="component" value="Chromosome"/>
</dbReference>
<accession>K8WLC8</accession>
<name>K8WLC8_9GAMM</name>
<organism evidence="2 3">
    <name type="scientific">Providencia sneebia DSM 19967</name>
    <dbReference type="NCBI Taxonomy" id="1141660"/>
    <lineage>
        <taxon>Bacteria</taxon>
        <taxon>Pseudomonadati</taxon>
        <taxon>Pseudomonadota</taxon>
        <taxon>Gammaproteobacteria</taxon>
        <taxon>Enterobacterales</taxon>
        <taxon>Morganellaceae</taxon>
        <taxon>Providencia</taxon>
    </lineage>
</organism>
<reference evidence="2 3" key="1">
    <citation type="journal article" date="2012" name="BMC Genomics">
        <title>Comparative genomics of bacteria in the genus Providencia isolated from wild Drosophila melanogaster.</title>
        <authorList>
            <person name="Galac M.R."/>
            <person name="Lazzaro B.P."/>
        </authorList>
    </citation>
    <scope>NUCLEOTIDE SEQUENCE [LARGE SCALE GENOMIC DNA]</scope>
    <source>
        <strain evidence="2 3">DSM 19967</strain>
    </source>
</reference>
<sequence>MVLAATYPIEKQSCGLDIDVVDFSVVIASVIKIKEYDLFYERVLNISKYFSKYDLKRLVLLCVVMKFINILLGFFNHYGLITTLILIKFNSITKIKNLYCSRIIITSKIRARRCVTGSSRHKPE</sequence>
<evidence type="ECO:0000313" key="2">
    <source>
        <dbReference type="EMBL" id="EKT58287.1"/>
    </source>
</evidence>